<protein>
    <submittedName>
        <fullName evidence="2">Uncharacterized protein</fullName>
    </submittedName>
</protein>
<proteinExistence type="predicted"/>
<dbReference type="Proteomes" id="UP000325579">
    <property type="component" value="Unassembled WGS sequence"/>
</dbReference>
<accession>A0A5N7CV95</accession>
<dbReference type="AlphaFoldDB" id="A0A5N7CV95"/>
<keyword evidence="1" id="KW-0472">Membrane</keyword>
<reference evidence="2 3" key="1">
    <citation type="submission" date="2019-04" db="EMBL/GenBank/DDBJ databases">
        <authorList>
            <consortium name="DOE Joint Genome Institute"/>
            <person name="Mondo S."/>
            <person name="Kjaerbolling I."/>
            <person name="Vesth T."/>
            <person name="Frisvad J.C."/>
            <person name="Nybo J.L."/>
            <person name="Theobald S."/>
            <person name="Kildgaard S."/>
            <person name="Isbrandt T."/>
            <person name="Kuo A."/>
            <person name="Sato A."/>
            <person name="Lyhne E.K."/>
            <person name="Kogle M.E."/>
            <person name="Wiebenga A."/>
            <person name="Kun R.S."/>
            <person name="Lubbers R.J."/>
            <person name="Makela M.R."/>
            <person name="Barry K."/>
            <person name="Chovatia M."/>
            <person name="Clum A."/>
            <person name="Daum C."/>
            <person name="Haridas S."/>
            <person name="He G."/>
            <person name="LaButti K."/>
            <person name="Lipzen A."/>
            <person name="Riley R."/>
            <person name="Salamov A."/>
            <person name="Simmons B.A."/>
            <person name="Magnuson J.K."/>
            <person name="Henrissat B."/>
            <person name="Mortensen U.H."/>
            <person name="Larsen T.O."/>
            <person name="Devries R.P."/>
            <person name="Grigoriev I.V."/>
            <person name="Machida M."/>
            <person name="Baker S.E."/>
            <person name="Andersen M.R."/>
            <person name="Cantor M.N."/>
            <person name="Hua S.X."/>
        </authorList>
    </citation>
    <scope>NUCLEOTIDE SEQUENCE [LARGE SCALE GENOMIC DNA]</scope>
    <source>
        <strain evidence="2 3">CBS 119388</strain>
    </source>
</reference>
<evidence type="ECO:0000313" key="2">
    <source>
        <dbReference type="EMBL" id="KAE8398126.1"/>
    </source>
</evidence>
<dbReference type="RefSeq" id="XP_031935445.1">
    <property type="nucleotide sequence ID" value="XM_032088323.1"/>
</dbReference>
<evidence type="ECO:0000256" key="1">
    <source>
        <dbReference type="SAM" id="Phobius"/>
    </source>
</evidence>
<evidence type="ECO:0000313" key="3">
    <source>
        <dbReference type="Proteomes" id="UP000325579"/>
    </source>
</evidence>
<keyword evidence="1" id="KW-0812">Transmembrane</keyword>
<feature type="transmembrane region" description="Helical" evidence="1">
    <location>
        <begin position="16"/>
        <end position="40"/>
    </location>
</feature>
<keyword evidence="3" id="KW-1185">Reference proteome</keyword>
<organism evidence="2 3">
    <name type="scientific">Aspergillus pseudonomiae</name>
    <dbReference type="NCBI Taxonomy" id="1506151"/>
    <lineage>
        <taxon>Eukaryota</taxon>
        <taxon>Fungi</taxon>
        <taxon>Dikarya</taxon>
        <taxon>Ascomycota</taxon>
        <taxon>Pezizomycotina</taxon>
        <taxon>Eurotiomycetes</taxon>
        <taxon>Eurotiomycetidae</taxon>
        <taxon>Eurotiales</taxon>
        <taxon>Aspergillaceae</taxon>
        <taxon>Aspergillus</taxon>
        <taxon>Aspergillus subgen. Circumdati</taxon>
    </lineage>
</organism>
<sequence length="57" mass="6354">MAWKGHILALADDKNVLFITVGIAFSHVGIVELIFARFFVPSELVLAMLKPRMPELS</sequence>
<name>A0A5N7CV95_9EURO</name>
<gene>
    <name evidence="2" type="ORF">BDV37DRAFT_288782</name>
</gene>
<dbReference type="EMBL" id="ML736866">
    <property type="protein sequence ID" value="KAE8398126.1"/>
    <property type="molecule type" value="Genomic_DNA"/>
</dbReference>
<keyword evidence="1" id="KW-1133">Transmembrane helix</keyword>
<dbReference type="GeneID" id="43673014"/>